<protein>
    <submittedName>
        <fullName evidence="5">NAD(P)-dependent oxidoreductase</fullName>
    </submittedName>
</protein>
<dbReference type="PROSITE" id="PS00061">
    <property type="entry name" value="ADH_SHORT"/>
    <property type="match status" value="1"/>
</dbReference>
<accession>A0ABY8BYY8</accession>
<dbReference type="InterPro" id="IPR020904">
    <property type="entry name" value="Sc_DH/Rdtase_CS"/>
</dbReference>
<evidence type="ECO:0000256" key="2">
    <source>
        <dbReference type="ARBA" id="ARBA00023002"/>
    </source>
</evidence>
<evidence type="ECO:0000313" key="5">
    <source>
        <dbReference type="EMBL" id="WEG09379.1"/>
    </source>
</evidence>
<comment type="similarity">
    <text evidence="1">Belongs to the NAD(P)-dependent epimerase/dehydratase family.</text>
</comment>
<proteinExistence type="inferred from homology"/>
<dbReference type="InterPro" id="IPR001509">
    <property type="entry name" value="Epimerase_deHydtase"/>
</dbReference>
<name>A0ABY8BYY8_9MICO</name>
<dbReference type="PANTHER" id="PTHR43103">
    <property type="entry name" value="NUCLEOSIDE-DIPHOSPHATE-SUGAR EPIMERASE"/>
    <property type="match status" value="1"/>
</dbReference>
<sequence length="280" mass="29537">MVVPSTAARRVAVTGAAGSLAGDILPGLIEQGYEIVGIDRRPSSTFAGAAWETCSLDDRERLTAALAGCDAVIHLAGIPLEDDWDSLLAVNIDGTQAVLEASRSAGVRRVILASSIHAAGFVPVPEDGAVVDDDVAIRPNTFYGVSKAALEALGRLYHDRWGLEVVCVRIASRFARPLDERMLSTWLSPADAIRLFAAALGAPDVGYQVVWGVSANTRGYLSTDGGASIGYVPRDDAEVFAADVLGRATAWDRRYIGGVFCSPTPPRFEAPIDTQVGAGR</sequence>
<evidence type="ECO:0000256" key="1">
    <source>
        <dbReference type="ARBA" id="ARBA00007637"/>
    </source>
</evidence>
<dbReference type="SUPFAM" id="SSF51735">
    <property type="entry name" value="NAD(P)-binding Rossmann-fold domains"/>
    <property type="match status" value="1"/>
</dbReference>
<feature type="domain" description="NAD-dependent epimerase/dehydratase" evidence="4">
    <location>
        <begin position="11"/>
        <end position="184"/>
    </location>
</feature>
<dbReference type="EMBL" id="CP119108">
    <property type="protein sequence ID" value="WEG09379.1"/>
    <property type="molecule type" value="Genomic_DNA"/>
</dbReference>
<reference evidence="5 6" key="1">
    <citation type="submission" date="2023-03" db="EMBL/GenBank/DDBJ databases">
        <title>Genome sequence of Microbacterium sp. KACC 23027.</title>
        <authorList>
            <person name="Kim S."/>
            <person name="Heo J."/>
            <person name="Kwon S.-W."/>
        </authorList>
    </citation>
    <scope>NUCLEOTIDE SEQUENCE [LARGE SCALE GENOMIC DNA]</scope>
    <source>
        <strain evidence="5 6">KACC 23027</strain>
    </source>
</reference>
<dbReference type="InterPro" id="IPR036291">
    <property type="entry name" value="NAD(P)-bd_dom_sf"/>
</dbReference>
<organism evidence="5 6">
    <name type="scientific">Microbacterium horticulturae</name>
    <dbReference type="NCBI Taxonomy" id="3028316"/>
    <lineage>
        <taxon>Bacteria</taxon>
        <taxon>Bacillati</taxon>
        <taxon>Actinomycetota</taxon>
        <taxon>Actinomycetes</taxon>
        <taxon>Micrococcales</taxon>
        <taxon>Microbacteriaceae</taxon>
        <taxon>Microbacterium</taxon>
    </lineage>
</organism>
<evidence type="ECO:0000259" key="4">
    <source>
        <dbReference type="Pfam" id="PF01370"/>
    </source>
</evidence>
<dbReference type="Proteomes" id="UP001214553">
    <property type="component" value="Chromosome"/>
</dbReference>
<dbReference type="RefSeq" id="WP_275278703.1">
    <property type="nucleotide sequence ID" value="NZ_CP119108.1"/>
</dbReference>
<dbReference type="Pfam" id="PF01370">
    <property type="entry name" value="Epimerase"/>
    <property type="match status" value="1"/>
</dbReference>
<gene>
    <name evidence="5" type="ORF">PU630_02085</name>
</gene>
<keyword evidence="2" id="KW-0560">Oxidoreductase</keyword>
<evidence type="ECO:0000256" key="3">
    <source>
        <dbReference type="ARBA" id="ARBA00023027"/>
    </source>
</evidence>
<evidence type="ECO:0000313" key="6">
    <source>
        <dbReference type="Proteomes" id="UP001214553"/>
    </source>
</evidence>
<dbReference type="PANTHER" id="PTHR43103:SF5">
    <property type="entry name" value="4-EPIMERASE, PUTATIVE (AFU_ORTHOLOGUE AFUA_7G00360)-RELATED"/>
    <property type="match status" value="1"/>
</dbReference>
<keyword evidence="3" id="KW-0520">NAD</keyword>
<dbReference type="CDD" id="cd08946">
    <property type="entry name" value="SDR_e"/>
    <property type="match status" value="1"/>
</dbReference>
<dbReference type="Gene3D" id="3.40.50.720">
    <property type="entry name" value="NAD(P)-binding Rossmann-like Domain"/>
    <property type="match status" value="1"/>
</dbReference>
<keyword evidence="6" id="KW-1185">Reference proteome</keyword>